<reference evidence="1 2" key="1">
    <citation type="submission" date="2023-02" db="EMBL/GenBank/DDBJ databases">
        <title>Genome sequence of Sphingobacterium sp. KACC 22765.</title>
        <authorList>
            <person name="Kim S."/>
            <person name="Heo J."/>
            <person name="Kwon S.-W."/>
        </authorList>
    </citation>
    <scope>NUCLEOTIDE SEQUENCE [LARGE SCALE GENOMIC DNA]</scope>
    <source>
        <strain evidence="1 2">KACC 22765</strain>
    </source>
</reference>
<name>A0ABY7WFK6_9SPHI</name>
<proteinExistence type="predicted"/>
<dbReference type="RefSeq" id="WP_274267134.1">
    <property type="nucleotide sequence ID" value="NZ_CP117880.1"/>
</dbReference>
<evidence type="ECO:0000313" key="2">
    <source>
        <dbReference type="Proteomes" id="UP001221558"/>
    </source>
</evidence>
<organism evidence="1 2">
    <name type="scientific">Sphingobacterium oryzagri</name>
    <dbReference type="NCBI Taxonomy" id="3025669"/>
    <lineage>
        <taxon>Bacteria</taxon>
        <taxon>Pseudomonadati</taxon>
        <taxon>Bacteroidota</taxon>
        <taxon>Sphingobacteriia</taxon>
        <taxon>Sphingobacteriales</taxon>
        <taxon>Sphingobacteriaceae</taxon>
        <taxon>Sphingobacterium</taxon>
    </lineage>
</organism>
<dbReference type="Proteomes" id="UP001221558">
    <property type="component" value="Chromosome"/>
</dbReference>
<dbReference type="Pfam" id="PF16132">
    <property type="entry name" value="DUF4843"/>
    <property type="match status" value="1"/>
</dbReference>
<gene>
    <name evidence="1" type="ORF">PQ465_19165</name>
</gene>
<keyword evidence="2" id="KW-1185">Reference proteome</keyword>
<sequence length="245" mass="27762">MKKILVIAVTLFLFFGCSKNEHLLYTEKRALSFANRSPLTTGDSLVYSFVSNAVQGNRDTLYLPLRLTGDLLTQELPFSLEVAPGSTAQEHVHYEFTPTIFPADTATHNYPIILLRTPELVTETRTLNLSIVANDNFDVGPLSNETAVVRGVVSRRSYETVKLQLTDRLVRPSWWGFAENYYYGSYSEVRYRFMIETCGITDFSYLTLSFPLIINYIALLQSAAIEYERVNGQPLRDENGAIISF</sequence>
<dbReference type="InterPro" id="IPR032299">
    <property type="entry name" value="DUF4843"/>
</dbReference>
<evidence type="ECO:0000313" key="1">
    <source>
        <dbReference type="EMBL" id="WDF68401.1"/>
    </source>
</evidence>
<dbReference type="PROSITE" id="PS51257">
    <property type="entry name" value="PROKAR_LIPOPROTEIN"/>
    <property type="match status" value="1"/>
</dbReference>
<accession>A0ABY7WFK6</accession>
<protein>
    <submittedName>
        <fullName evidence="1">DUF4843 domain-containing protein</fullName>
    </submittedName>
</protein>
<dbReference type="EMBL" id="CP117880">
    <property type="protein sequence ID" value="WDF68401.1"/>
    <property type="molecule type" value="Genomic_DNA"/>
</dbReference>